<protein>
    <submittedName>
        <fullName evidence="8">Cytochrome c4</fullName>
    </submittedName>
</protein>
<dbReference type="Gene3D" id="1.10.760.10">
    <property type="entry name" value="Cytochrome c-like domain"/>
    <property type="match status" value="2"/>
</dbReference>
<dbReference type="Proteomes" id="UP000710385">
    <property type="component" value="Unassembled WGS sequence"/>
</dbReference>
<dbReference type="EMBL" id="JABTTY010000002">
    <property type="protein sequence ID" value="MBE7525802.1"/>
    <property type="molecule type" value="Genomic_DNA"/>
</dbReference>
<feature type="domain" description="Cytochrome c" evidence="7">
    <location>
        <begin position="130"/>
        <end position="214"/>
    </location>
</feature>
<feature type="binding site" description="covalent" evidence="4">
    <location>
        <position position="42"/>
    </location>
    <ligand>
        <name>heme c</name>
        <dbReference type="ChEBI" id="CHEBI:61717"/>
        <label>1</label>
    </ligand>
</feature>
<keyword evidence="2 5" id="KW-0479">Metal-binding</keyword>
<feature type="binding site" description="axial binding residue" evidence="5">
    <location>
        <position position="148"/>
    </location>
    <ligand>
        <name>heme c</name>
        <dbReference type="ChEBI" id="CHEBI:61717"/>
        <label>2</label>
    </ligand>
    <ligandPart>
        <name>Fe</name>
        <dbReference type="ChEBI" id="CHEBI:18248"/>
    </ligandPart>
</feature>
<dbReference type="InterPro" id="IPR036909">
    <property type="entry name" value="Cyt_c-like_dom_sf"/>
</dbReference>
<comment type="PTM">
    <text evidence="4">Binds 2 heme c groups covalently per subunit.</text>
</comment>
<keyword evidence="1 4" id="KW-0349">Heme</keyword>
<feature type="binding site" description="axial binding residue" evidence="5">
    <location>
        <position position="191"/>
    </location>
    <ligand>
        <name>heme c</name>
        <dbReference type="ChEBI" id="CHEBI:61717"/>
        <label>2</label>
    </ligand>
    <ligandPart>
        <name>Fe</name>
        <dbReference type="ChEBI" id="CHEBI:18248"/>
    </ligandPart>
</feature>
<dbReference type="GO" id="GO:0009055">
    <property type="term" value="F:electron transfer activity"/>
    <property type="evidence" value="ECO:0007669"/>
    <property type="project" value="InterPro"/>
</dbReference>
<dbReference type="AlphaFoldDB" id="A0A928Y6Q3"/>
<sequence length="244" mass="26696">MSPRVNEVFTFILLAMISGLASAAEPASSGIPDTLEERVKPCIICHRDADLIDRDAYFPRIAGKPAGYLYNQLRNFRDGRRYYQPMAILLENMSDEYMREIADYFASQPYTYPQPVVPALTSAETKSVETLVHSGDPERDLPACSACHGEKLMGVQPAIPGLLGLPHAYLAAQFGGWRNGGIMRGQIPDCMSEIAKKLTQEEVNALVLWLPGLPVSGQSAGADALTPELAQRCRTILSGQEVAR</sequence>
<dbReference type="GO" id="GO:0042597">
    <property type="term" value="C:periplasmic space"/>
    <property type="evidence" value="ECO:0007669"/>
    <property type="project" value="InterPro"/>
</dbReference>
<dbReference type="SUPFAM" id="SSF46626">
    <property type="entry name" value="Cytochrome c"/>
    <property type="match status" value="2"/>
</dbReference>
<evidence type="ECO:0000256" key="5">
    <source>
        <dbReference type="PIRSR" id="PIRSR000005-2"/>
    </source>
</evidence>
<reference evidence="8" key="1">
    <citation type="submission" date="2020-05" db="EMBL/GenBank/DDBJ databases">
        <title>High-Quality Genomes of Partial-Nitritation/Anammox System by Hierarchical Clustering Based Hybrid Assembly.</title>
        <authorList>
            <person name="Liu L."/>
            <person name="Wang Y."/>
            <person name="Che Y."/>
            <person name="Chen Y."/>
            <person name="Xia Y."/>
            <person name="Luo R."/>
            <person name="Cheng S.H."/>
            <person name="Zheng C."/>
            <person name="Zhang T."/>
        </authorList>
    </citation>
    <scope>NUCLEOTIDE SEQUENCE</scope>
    <source>
        <strain evidence="8">H1_PAT1</strain>
    </source>
</reference>
<dbReference type="InterPro" id="IPR050597">
    <property type="entry name" value="Cytochrome_c_Oxidase_Subunit"/>
</dbReference>
<proteinExistence type="predicted"/>
<evidence type="ECO:0000256" key="4">
    <source>
        <dbReference type="PIRSR" id="PIRSR000005-1"/>
    </source>
</evidence>
<evidence type="ECO:0000256" key="1">
    <source>
        <dbReference type="ARBA" id="ARBA00022617"/>
    </source>
</evidence>
<comment type="caution">
    <text evidence="8">The sequence shown here is derived from an EMBL/GenBank/DDBJ whole genome shotgun (WGS) entry which is preliminary data.</text>
</comment>
<evidence type="ECO:0000313" key="8">
    <source>
        <dbReference type="EMBL" id="MBE7525802.1"/>
    </source>
</evidence>
<dbReference type="PANTHER" id="PTHR33751:SF11">
    <property type="entry name" value="BLL4483 PROTEIN"/>
    <property type="match status" value="1"/>
</dbReference>
<organism evidence="8 9">
    <name type="scientific">candidate division WWE3 bacterium</name>
    <dbReference type="NCBI Taxonomy" id="2053526"/>
    <lineage>
        <taxon>Bacteria</taxon>
        <taxon>Katanobacteria</taxon>
    </lineage>
</organism>
<evidence type="ECO:0000256" key="2">
    <source>
        <dbReference type="ARBA" id="ARBA00022723"/>
    </source>
</evidence>
<keyword evidence="3 5" id="KW-0408">Iron</keyword>
<feature type="chain" id="PRO_5037389114" evidence="6">
    <location>
        <begin position="24"/>
        <end position="244"/>
    </location>
</feature>
<accession>A0A928Y6Q3</accession>
<feature type="binding site" description="covalent" evidence="4">
    <location>
        <position position="147"/>
    </location>
    <ligand>
        <name>heme c</name>
        <dbReference type="ChEBI" id="CHEBI:61717"/>
        <label>2</label>
    </ligand>
</feature>
<dbReference type="PROSITE" id="PS51007">
    <property type="entry name" value="CYTC"/>
    <property type="match status" value="1"/>
</dbReference>
<gene>
    <name evidence="8" type="ORF">HS096_05755</name>
</gene>
<evidence type="ECO:0000313" key="9">
    <source>
        <dbReference type="Proteomes" id="UP000710385"/>
    </source>
</evidence>
<evidence type="ECO:0000256" key="6">
    <source>
        <dbReference type="SAM" id="SignalP"/>
    </source>
</evidence>
<dbReference type="GO" id="GO:0020037">
    <property type="term" value="F:heme binding"/>
    <property type="evidence" value="ECO:0007669"/>
    <property type="project" value="InterPro"/>
</dbReference>
<feature type="signal peptide" evidence="6">
    <location>
        <begin position="1"/>
        <end position="23"/>
    </location>
</feature>
<feature type="binding site" description="covalent" evidence="4">
    <location>
        <position position="144"/>
    </location>
    <ligand>
        <name>heme c</name>
        <dbReference type="ChEBI" id="CHEBI:61717"/>
        <label>2</label>
    </ligand>
</feature>
<evidence type="ECO:0000259" key="7">
    <source>
        <dbReference type="PROSITE" id="PS51007"/>
    </source>
</evidence>
<feature type="binding site" description="covalent" evidence="4">
    <location>
        <position position="45"/>
    </location>
    <ligand>
        <name>heme c</name>
        <dbReference type="ChEBI" id="CHEBI:61717"/>
        <label>1</label>
    </ligand>
</feature>
<dbReference type="InterPro" id="IPR024167">
    <property type="entry name" value="Cytochrome_c4-like"/>
</dbReference>
<keyword evidence="6" id="KW-0732">Signal</keyword>
<dbReference type="PIRSF" id="PIRSF000005">
    <property type="entry name" value="Cytochrome_c4"/>
    <property type="match status" value="1"/>
</dbReference>
<evidence type="ECO:0000256" key="3">
    <source>
        <dbReference type="ARBA" id="ARBA00023004"/>
    </source>
</evidence>
<name>A0A928Y6Q3_UNCKA</name>
<feature type="binding site" description="axial binding residue" evidence="5">
    <location>
        <position position="46"/>
    </location>
    <ligand>
        <name>heme c</name>
        <dbReference type="ChEBI" id="CHEBI:61717"/>
        <label>1</label>
    </ligand>
    <ligandPart>
        <name>Fe</name>
        <dbReference type="ChEBI" id="CHEBI:18248"/>
    </ligandPart>
</feature>
<feature type="binding site" description="axial binding residue" evidence="5">
    <location>
        <position position="86"/>
    </location>
    <ligand>
        <name>heme c</name>
        <dbReference type="ChEBI" id="CHEBI:61717"/>
        <label>1</label>
    </ligand>
    <ligandPart>
        <name>Fe</name>
        <dbReference type="ChEBI" id="CHEBI:18248"/>
    </ligandPart>
</feature>
<dbReference type="PANTHER" id="PTHR33751">
    <property type="entry name" value="CBB3-TYPE CYTOCHROME C OXIDASE SUBUNIT FIXP"/>
    <property type="match status" value="1"/>
</dbReference>
<dbReference type="InterPro" id="IPR009056">
    <property type="entry name" value="Cyt_c-like_dom"/>
</dbReference>
<dbReference type="GO" id="GO:0005506">
    <property type="term" value="F:iron ion binding"/>
    <property type="evidence" value="ECO:0007669"/>
    <property type="project" value="InterPro"/>
</dbReference>